<keyword evidence="7" id="KW-0915">Sodium</keyword>
<evidence type="ECO:0000256" key="8">
    <source>
        <dbReference type="SAM" id="Phobius"/>
    </source>
</evidence>
<comment type="subcellular location">
    <subcellularLocation>
        <location evidence="1">Cell membrane</location>
        <topology evidence="1">Multi-pass membrane protein</topology>
    </subcellularLocation>
</comment>
<feature type="transmembrane region" description="Helical" evidence="8">
    <location>
        <begin position="29"/>
        <end position="49"/>
    </location>
</feature>
<evidence type="ECO:0000313" key="9">
    <source>
        <dbReference type="EMBL" id="MBE6834498.1"/>
    </source>
</evidence>
<name>A0A928KUX1_9FIRM</name>
<keyword evidence="7" id="KW-0813">Transport</keyword>
<evidence type="ECO:0000313" key="10">
    <source>
        <dbReference type="Proteomes" id="UP000754750"/>
    </source>
</evidence>
<evidence type="ECO:0000256" key="7">
    <source>
        <dbReference type="PIRNR" id="PIRNR015658"/>
    </source>
</evidence>
<organism evidence="9 10">
    <name type="scientific">Faecalispora sporosphaeroides</name>
    <dbReference type="NCBI Taxonomy" id="1549"/>
    <lineage>
        <taxon>Bacteria</taxon>
        <taxon>Bacillati</taxon>
        <taxon>Bacillota</taxon>
        <taxon>Clostridia</taxon>
        <taxon>Eubacteriales</taxon>
        <taxon>Oscillospiraceae</taxon>
        <taxon>Faecalispora</taxon>
    </lineage>
</organism>
<proteinExistence type="predicted"/>
<feature type="transmembrane region" description="Helical" evidence="8">
    <location>
        <begin position="283"/>
        <end position="310"/>
    </location>
</feature>
<keyword evidence="7" id="KW-0406">Ion transport</keyword>
<reference evidence="9" key="1">
    <citation type="submission" date="2019-04" db="EMBL/GenBank/DDBJ databases">
        <title>Evolution of Biomass-Degrading Anaerobic Consortia Revealed by Metagenomics.</title>
        <authorList>
            <person name="Peng X."/>
        </authorList>
    </citation>
    <scope>NUCLEOTIDE SEQUENCE</scope>
    <source>
        <strain evidence="9">SIG551</strain>
    </source>
</reference>
<feature type="transmembrane region" description="Helical" evidence="8">
    <location>
        <begin position="316"/>
        <end position="336"/>
    </location>
</feature>
<gene>
    <name evidence="9" type="ORF">E7512_13145</name>
</gene>
<dbReference type="PIRSF" id="PIRSF015658">
    <property type="entry name" value="MmdB_OadB"/>
    <property type="match status" value="1"/>
</dbReference>
<dbReference type="NCBIfam" id="TIGR01109">
    <property type="entry name" value="Na_pump_decarbB"/>
    <property type="match status" value="1"/>
</dbReference>
<dbReference type="PANTHER" id="PTHR35806">
    <property type="entry name" value="OXALOACETATE DECARBOXYLASE BETA CHAIN 2"/>
    <property type="match status" value="1"/>
</dbReference>
<dbReference type="Proteomes" id="UP000754750">
    <property type="component" value="Unassembled WGS sequence"/>
</dbReference>
<comment type="caution">
    <text evidence="9">The sequence shown here is derived from an EMBL/GenBank/DDBJ whole genome shotgun (WGS) entry which is preliminary data.</text>
</comment>
<dbReference type="GO" id="GO:0006814">
    <property type="term" value="P:sodium ion transport"/>
    <property type="evidence" value="ECO:0007669"/>
    <property type="project" value="UniProtKB-UniRule"/>
</dbReference>
<feature type="transmembrane region" description="Helical" evidence="8">
    <location>
        <begin position="6"/>
        <end position="22"/>
    </location>
</feature>
<keyword evidence="3 8" id="KW-0812">Transmembrane</keyword>
<feature type="transmembrane region" description="Helical" evidence="8">
    <location>
        <begin position="348"/>
        <end position="374"/>
    </location>
</feature>
<feature type="transmembrane region" description="Helical" evidence="8">
    <location>
        <begin position="108"/>
        <end position="129"/>
    </location>
</feature>
<dbReference type="EMBL" id="SVNY01000007">
    <property type="protein sequence ID" value="MBE6834498.1"/>
    <property type="molecule type" value="Genomic_DNA"/>
</dbReference>
<feature type="transmembrane region" description="Helical" evidence="8">
    <location>
        <begin position="208"/>
        <end position="234"/>
    </location>
</feature>
<dbReference type="GO" id="GO:0016829">
    <property type="term" value="F:lyase activity"/>
    <property type="evidence" value="ECO:0007669"/>
    <property type="project" value="InterPro"/>
</dbReference>
<evidence type="ECO:0000256" key="2">
    <source>
        <dbReference type="ARBA" id="ARBA00022475"/>
    </source>
</evidence>
<evidence type="ECO:0000256" key="1">
    <source>
        <dbReference type="ARBA" id="ARBA00004651"/>
    </source>
</evidence>
<keyword evidence="2 7" id="KW-1003">Cell membrane</keyword>
<evidence type="ECO:0000256" key="4">
    <source>
        <dbReference type="ARBA" id="ARBA00022967"/>
    </source>
</evidence>
<keyword evidence="7" id="KW-0739">Sodium transport</keyword>
<keyword evidence="4" id="KW-1278">Translocase</keyword>
<feature type="transmembrane region" description="Helical" evidence="8">
    <location>
        <begin position="254"/>
        <end position="271"/>
    </location>
</feature>
<dbReference type="GO" id="GO:0005886">
    <property type="term" value="C:plasma membrane"/>
    <property type="evidence" value="ECO:0007669"/>
    <property type="project" value="UniProtKB-SubCell"/>
</dbReference>
<keyword evidence="5 8" id="KW-1133">Transmembrane helix</keyword>
<accession>A0A928KUX1</accession>
<sequence length="379" mass="39806">MAANPKMLVMWVVGALLIWLAIEKDFEPALLLPMGFGAILVNLPLPGVLGNIAVDAAGHTTVEGAPGIVTWLFQTGIETSEAFPLLLFVGIGAMIDFGPLLSNPRMLLFGGAAQFGIFLTVVLAVLLGFPLKDAMSIGVIGAADGPTSILVSQTLGSAYMGAIAVAAYSYMALVPVIQPLAIKLVTTKKERMIRMPYNPKSVTKTTKILFPIVVTLIAGMIAPDSVALVGFLMFGNLIRESGRLESLSQTAQGPLANLITIFLGITIAFTMQADRFLNIGTLIVMALGLFAFIFDTIGGVVFAKILNIFLPQGKKINPMVGGAGISAFPMSSRVIQKMALKEDNQNHLLMHAVGANVAGQIGSVVAGGIILSLAKVFLA</sequence>
<keyword evidence="6 7" id="KW-0472">Membrane</keyword>
<dbReference type="AlphaFoldDB" id="A0A928KUX1"/>
<dbReference type="InterPro" id="IPR005661">
    <property type="entry name" value="OadB_MmdB"/>
</dbReference>
<evidence type="ECO:0000256" key="3">
    <source>
        <dbReference type="ARBA" id="ARBA00022692"/>
    </source>
</evidence>
<dbReference type="Pfam" id="PF03977">
    <property type="entry name" value="OAD_beta"/>
    <property type="match status" value="1"/>
</dbReference>
<evidence type="ECO:0000256" key="6">
    <source>
        <dbReference type="ARBA" id="ARBA00023136"/>
    </source>
</evidence>
<dbReference type="PANTHER" id="PTHR35806:SF1">
    <property type="entry name" value="OXALOACETATE DECARBOXYLASE BETA CHAIN 2"/>
    <property type="match status" value="1"/>
</dbReference>
<evidence type="ECO:0000256" key="5">
    <source>
        <dbReference type="ARBA" id="ARBA00022989"/>
    </source>
</evidence>
<protein>
    <submittedName>
        <fullName evidence="9">Sodium ion-translocating decarboxylase subunit beta</fullName>
    </submittedName>
</protein>
<feature type="transmembrane region" description="Helical" evidence="8">
    <location>
        <begin position="158"/>
        <end position="187"/>
    </location>
</feature>